<dbReference type="AlphaFoldDB" id="A0AAD1XA76"/>
<feature type="coiled-coil region" evidence="1">
    <location>
        <begin position="433"/>
        <end position="460"/>
    </location>
</feature>
<feature type="compositionally biased region" description="Basic and acidic residues" evidence="2">
    <location>
        <begin position="66"/>
        <end position="79"/>
    </location>
</feature>
<sequence length="510" mass="59133">MSDYSPIPQKRLNLRQMMNRERSESESESEIKNDEPVRKLSLESLGKSDHRSHERSAKSSKNRSVYKSEERTVKKARETAVPHHMMNTIGSHSEYGSPSKRRKINIRDKSALSYNKHVMRVSKANGSFGKRERRKKNHGRIRVQSSNTTKPPTNYFDIDELDQDLPELDLMMDYLEKQMPPAIELEDEEFDVEGMITHNAKLRDKITRIVIICKETIQRVSNLKKSIVTHRTMPEDSDTLKEKREELKNCQKQNVIAQKYILGLKQKIVATEADNNITSQKSHFGTGLGIHNNNIKKLTKEVLKLEAHKKKLIESLYSQWKDLTRLNPETEFNTKVEKAAAKLGEFKKENMEMQAELKEIEEQHKIVLKEYAKVSKKKNALVNKKIALKNNISQSEFDKKSFVLDQEYETTKTRHDKLKQLMINKEIKQIDKILEKEKKCAVLEQRIVEMKEMLAESKVQAEKNSKILAQKKAMVKDTVTKTIVPPSPSKPLSPNRKGSVTFDYRDTGYE</sequence>
<gene>
    <name evidence="3" type="ORF">ECRASSUSDP1_LOCUS5785</name>
</gene>
<feature type="compositionally biased region" description="Basic residues" evidence="2">
    <location>
        <begin position="131"/>
        <end position="141"/>
    </location>
</feature>
<comment type="caution">
    <text evidence="3">The sequence shown here is derived from an EMBL/GenBank/DDBJ whole genome shotgun (WGS) entry which is preliminary data.</text>
</comment>
<feature type="compositionally biased region" description="Polar residues" evidence="2">
    <location>
        <begin position="143"/>
        <end position="152"/>
    </location>
</feature>
<evidence type="ECO:0000256" key="1">
    <source>
        <dbReference type="SAM" id="Coils"/>
    </source>
</evidence>
<dbReference type="EMBL" id="CAMPGE010005594">
    <property type="protein sequence ID" value="CAI2364442.1"/>
    <property type="molecule type" value="Genomic_DNA"/>
</dbReference>
<accession>A0AAD1XA76</accession>
<organism evidence="3 4">
    <name type="scientific">Euplotes crassus</name>
    <dbReference type="NCBI Taxonomy" id="5936"/>
    <lineage>
        <taxon>Eukaryota</taxon>
        <taxon>Sar</taxon>
        <taxon>Alveolata</taxon>
        <taxon>Ciliophora</taxon>
        <taxon>Intramacronucleata</taxon>
        <taxon>Spirotrichea</taxon>
        <taxon>Hypotrichia</taxon>
        <taxon>Euplotida</taxon>
        <taxon>Euplotidae</taxon>
        <taxon>Moneuplotes</taxon>
    </lineage>
</organism>
<evidence type="ECO:0000256" key="2">
    <source>
        <dbReference type="SAM" id="MobiDB-lite"/>
    </source>
</evidence>
<evidence type="ECO:0000313" key="4">
    <source>
        <dbReference type="Proteomes" id="UP001295684"/>
    </source>
</evidence>
<keyword evidence="4" id="KW-1185">Reference proteome</keyword>
<feature type="region of interest" description="Disordered" evidence="2">
    <location>
        <begin position="482"/>
        <end position="510"/>
    </location>
</feature>
<dbReference type="Proteomes" id="UP001295684">
    <property type="component" value="Unassembled WGS sequence"/>
</dbReference>
<reference evidence="3" key="1">
    <citation type="submission" date="2023-07" db="EMBL/GenBank/DDBJ databases">
        <authorList>
            <consortium name="AG Swart"/>
            <person name="Singh M."/>
            <person name="Singh A."/>
            <person name="Seah K."/>
            <person name="Emmerich C."/>
        </authorList>
    </citation>
    <scope>NUCLEOTIDE SEQUENCE</scope>
    <source>
        <strain evidence="3">DP1</strain>
    </source>
</reference>
<feature type="coiled-coil region" evidence="1">
    <location>
        <begin position="295"/>
        <end position="377"/>
    </location>
</feature>
<name>A0AAD1XA76_EUPCR</name>
<feature type="region of interest" description="Disordered" evidence="2">
    <location>
        <begin position="1"/>
        <end position="79"/>
    </location>
</feature>
<evidence type="ECO:0000313" key="3">
    <source>
        <dbReference type="EMBL" id="CAI2364442.1"/>
    </source>
</evidence>
<feature type="region of interest" description="Disordered" evidence="2">
    <location>
        <begin position="125"/>
        <end position="155"/>
    </location>
</feature>
<keyword evidence="1" id="KW-0175">Coiled coil</keyword>
<proteinExistence type="predicted"/>
<protein>
    <submittedName>
        <fullName evidence="3">Uncharacterized protein</fullName>
    </submittedName>
</protein>
<feature type="compositionally biased region" description="Basic and acidic residues" evidence="2">
    <location>
        <begin position="18"/>
        <end position="57"/>
    </location>
</feature>